<dbReference type="InterPro" id="IPR037177">
    <property type="entry name" value="DLC_sf"/>
</dbReference>
<proteinExistence type="predicted"/>
<dbReference type="InterPro" id="IPR018247">
    <property type="entry name" value="EF_Hand_1_Ca_BS"/>
</dbReference>
<keyword evidence="4" id="KW-1185">Reference proteome</keyword>
<dbReference type="SMART" id="SM01375">
    <property type="entry name" value="Dynein_light"/>
    <property type="match status" value="1"/>
</dbReference>
<dbReference type="InterPro" id="IPR011992">
    <property type="entry name" value="EF-hand-dom_pair"/>
</dbReference>
<comment type="caution">
    <text evidence="3">The sequence shown here is derived from an EMBL/GenBank/DDBJ whole genome shotgun (WGS) entry which is preliminary data.</text>
</comment>
<sequence length="148" mass="17228">MIKWFKLFDEDRDGKISLEEFCEVLGLRIEEVRETHVGQQQSAAKLQIDSRIQVLSANMELAVQVSITDECLRLFDQLDIFSGQADIKVATRSLKKYLDNRFSRMWHVVVLTGSFWMNYSHDDNYAIQFKCGRYVVLAWRTPQASTEA</sequence>
<protein>
    <recommendedName>
        <fullName evidence="2">EF-hand domain-containing protein</fullName>
    </recommendedName>
</protein>
<dbReference type="Pfam" id="PF00036">
    <property type="entry name" value="EF-hand_1"/>
    <property type="match status" value="1"/>
</dbReference>
<gene>
    <name evidence="3" type="ORF">PXEA_LOCUS26216</name>
</gene>
<dbReference type="SUPFAM" id="SSF47473">
    <property type="entry name" value="EF-hand"/>
    <property type="match status" value="1"/>
</dbReference>
<dbReference type="AlphaFoldDB" id="A0A3S5C3G6"/>
<dbReference type="GO" id="GO:0030286">
    <property type="term" value="C:dynein complex"/>
    <property type="evidence" value="ECO:0007669"/>
    <property type="project" value="InterPro"/>
</dbReference>
<evidence type="ECO:0000313" key="4">
    <source>
        <dbReference type="Proteomes" id="UP000784294"/>
    </source>
</evidence>
<organism evidence="3 4">
    <name type="scientific">Protopolystoma xenopodis</name>
    <dbReference type="NCBI Taxonomy" id="117903"/>
    <lineage>
        <taxon>Eukaryota</taxon>
        <taxon>Metazoa</taxon>
        <taxon>Spiralia</taxon>
        <taxon>Lophotrochozoa</taxon>
        <taxon>Platyhelminthes</taxon>
        <taxon>Monogenea</taxon>
        <taxon>Polyopisthocotylea</taxon>
        <taxon>Polystomatidea</taxon>
        <taxon>Polystomatidae</taxon>
        <taxon>Protopolystoma</taxon>
    </lineage>
</organism>
<name>A0A3S5C3G6_9PLAT</name>
<dbReference type="Gene3D" id="1.10.238.10">
    <property type="entry name" value="EF-hand"/>
    <property type="match status" value="1"/>
</dbReference>
<dbReference type="SUPFAM" id="SSF54648">
    <property type="entry name" value="DLC"/>
    <property type="match status" value="1"/>
</dbReference>
<evidence type="ECO:0000256" key="1">
    <source>
        <dbReference type="ARBA" id="ARBA00022837"/>
    </source>
</evidence>
<dbReference type="Gene3D" id="3.30.740.10">
    <property type="entry name" value="Protein Inhibitor Of Neuronal Nitric Oxide Synthase"/>
    <property type="match status" value="1"/>
</dbReference>
<reference evidence="3" key="1">
    <citation type="submission" date="2018-11" db="EMBL/GenBank/DDBJ databases">
        <authorList>
            <consortium name="Pathogen Informatics"/>
        </authorList>
    </citation>
    <scope>NUCLEOTIDE SEQUENCE</scope>
</reference>
<dbReference type="GO" id="GO:0005509">
    <property type="term" value="F:calcium ion binding"/>
    <property type="evidence" value="ECO:0007669"/>
    <property type="project" value="InterPro"/>
</dbReference>
<dbReference type="CDD" id="cd21454">
    <property type="entry name" value="DLC-like_TAL"/>
    <property type="match status" value="1"/>
</dbReference>
<dbReference type="OrthoDB" id="26525at2759"/>
<dbReference type="InterPro" id="IPR002048">
    <property type="entry name" value="EF_hand_dom"/>
</dbReference>
<dbReference type="PROSITE" id="PS50222">
    <property type="entry name" value="EF_HAND_2"/>
    <property type="match status" value="1"/>
</dbReference>
<dbReference type="GO" id="GO:0007017">
    <property type="term" value="P:microtubule-based process"/>
    <property type="evidence" value="ECO:0007669"/>
    <property type="project" value="InterPro"/>
</dbReference>
<dbReference type="PROSITE" id="PS00018">
    <property type="entry name" value="EF_HAND_1"/>
    <property type="match status" value="1"/>
</dbReference>
<dbReference type="InterPro" id="IPR001372">
    <property type="entry name" value="Dynein_light_chain_typ-1/2"/>
</dbReference>
<keyword evidence="1" id="KW-0106">Calcium</keyword>
<dbReference type="EMBL" id="CAAALY010244644">
    <property type="protein sequence ID" value="VEL32776.1"/>
    <property type="molecule type" value="Genomic_DNA"/>
</dbReference>
<accession>A0A3S5C3G6</accession>
<dbReference type="Pfam" id="PF01221">
    <property type="entry name" value="Dynein_light"/>
    <property type="match status" value="1"/>
</dbReference>
<dbReference type="Proteomes" id="UP000784294">
    <property type="component" value="Unassembled WGS sequence"/>
</dbReference>
<evidence type="ECO:0000259" key="2">
    <source>
        <dbReference type="PROSITE" id="PS50222"/>
    </source>
</evidence>
<feature type="domain" description="EF-hand" evidence="2">
    <location>
        <begin position="1"/>
        <end position="31"/>
    </location>
</feature>
<evidence type="ECO:0000313" key="3">
    <source>
        <dbReference type="EMBL" id="VEL32776.1"/>
    </source>
</evidence>